<feature type="region of interest" description="Disordered" evidence="3">
    <location>
        <begin position="123"/>
        <end position="146"/>
    </location>
</feature>
<organism evidence="5 6">
    <name type="scientific">Pterulicium gracile</name>
    <dbReference type="NCBI Taxonomy" id="1884261"/>
    <lineage>
        <taxon>Eukaryota</taxon>
        <taxon>Fungi</taxon>
        <taxon>Dikarya</taxon>
        <taxon>Basidiomycota</taxon>
        <taxon>Agaricomycotina</taxon>
        <taxon>Agaricomycetes</taxon>
        <taxon>Agaricomycetidae</taxon>
        <taxon>Agaricales</taxon>
        <taxon>Pleurotineae</taxon>
        <taxon>Pterulaceae</taxon>
        <taxon>Pterulicium</taxon>
    </lineage>
</organism>
<dbReference type="GO" id="GO:0097431">
    <property type="term" value="C:mitotic spindle pole"/>
    <property type="evidence" value="ECO:0007669"/>
    <property type="project" value="TreeGrafter"/>
</dbReference>
<dbReference type="Proteomes" id="UP000305067">
    <property type="component" value="Unassembled WGS sequence"/>
</dbReference>
<dbReference type="EMBL" id="ML178826">
    <property type="protein sequence ID" value="TFL01126.1"/>
    <property type="molecule type" value="Genomic_DNA"/>
</dbReference>
<dbReference type="GO" id="GO:0001578">
    <property type="term" value="P:microtubule bundle formation"/>
    <property type="evidence" value="ECO:0007669"/>
    <property type="project" value="TreeGrafter"/>
</dbReference>
<keyword evidence="2" id="KW-0963">Cytoplasm</keyword>
<dbReference type="GO" id="GO:0043015">
    <property type="term" value="F:gamma-tubulin binding"/>
    <property type="evidence" value="ECO:0007669"/>
    <property type="project" value="TreeGrafter"/>
</dbReference>
<dbReference type="AlphaFoldDB" id="A0A5C3QGJ0"/>
<dbReference type="InterPro" id="IPR012943">
    <property type="entry name" value="Cnn_1N"/>
</dbReference>
<sequence length="380" mass="42852">MYASTSTAAGLEDRQTAAMPDEADDEKESGAKAAGKRGKAGGKSAAVTLTLRDQEKHIDSLKKENFSIKLRVHFLEERLASLAPEQIDAALKQNINLKIEVQQRGIELKKLKKLVLELQRELERAQRQTKDTQTRSGRERELEDKLRERDREIRELRMRLAGRGTGEDDAPNQSRLAHREREALLLEAEERNADLSSELENARALLEENMDEIERLRELVEANRDLTHTSSSSRSSSDLHGGRGGRKKVDLEAANEDLMDHNESLQLTIEDLQAQLADTLRTSTASRLAHTSSHSNLTSMQDELNTVRDRLAAVMIELGIKEAELEEREGELRELVGEHRRIVEGMEAEWRGECEEARGQVEELKDVSAILGSWIGVWSV</sequence>
<comment type="subcellular location">
    <subcellularLocation>
        <location evidence="1">Cytoplasm</location>
    </subcellularLocation>
</comment>
<evidence type="ECO:0000256" key="2">
    <source>
        <dbReference type="ARBA" id="ARBA00022490"/>
    </source>
</evidence>
<evidence type="ECO:0000313" key="5">
    <source>
        <dbReference type="EMBL" id="TFL01126.1"/>
    </source>
</evidence>
<feature type="compositionally biased region" description="Low complexity" evidence="3">
    <location>
        <begin position="228"/>
        <end position="239"/>
    </location>
</feature>
<evidence type="ECO:0000259" key="4">
    <source>
        <dbReference type="Pfam" id="PF07989"/>
    </source>
</evidence>
<gene>
    <name evidence="5" type="ORF">BDV98DRAFT_90430</name>
</gene>
<evidence type="ECO:0000313" key="6">
    <source>
        <dbReference type="Proteomes" id="UP000305067"/>
    </source>
</evidence>
<dbReference type="PANTHER" id="PTHR46930">
    <property type="entry name" value="CDK5 REGULATORY SUBUNIT-ASSOCIATED PROTEIN 2"/>
    <property type="match status" value="1"/>
</dbReference>
<dbReference type="GO" id="GO:0007059">
    <property type="term" value="P:chromosome segregation"/>
    <property type="evidence" value="ECO:0007669"/>
    <property type="project" value="TreeGrafter"/>
</dbReference>
<dbReference type="GO" id="GO:0000132">
    <property type="term" value="P:establishment of mitotic spindle orientation"/>
    <property type="evidence" value="ECO:0007669"/>
    <property type="project" value="TreeGrafter"/>
</dbReference>
<name>A0A5C3QGJ0_9AGAR</name>
<protein>
    <submittedName>
        <fullName evidence="5">Microtubule associated-domain-containing protein</fullName>
    </submittedName>
</protein>
<feature type="region of interest" description="Disordered" evidence="3">
    <location>
        <begin position="224"/>
        <end position="247"/>
    </location>
</feature>
<dbReference type="Pfam" id="PF07989">
    <property type="entry name" value="Cnn_1N"/>
    <property type="match status" value="1"/>
</dbReference>
<proteinExistence type="predicted"/>
<dbReference type="InterPro" id="IPR042791">
    <property type="entry name" value="CDK5RAP2"/>
</dbReference>
<dbReference type="GO" id="GO:0005737">
    <property type="term" value="C:cytoplasm"/>
    <property type="evidence" value="ECO:0007669"/>
    <property type="project" value="UniProtKB-SubCell"/>
</dbReference>
<feature type="domain" description="Centrosomin N-terminal motif 1" evidence="4">
    <location>
        <begin position="50"/>
        <end position="123"/>
    </location>
</feature>
<dbReference type="GO" id="GO:0008017">
    <property type="term" value="F:microtubule binding"/>
    <property type="evidence" value="ECO:0007669"/>
    <property type="project" value="TreeGrafter"/>
</dbReference>
<accession>A0A5C3QGJ0</accession>
<dbReference type="GO" id="GO:0005815">
    <property type="term" value="C:microtubule organizing center"/>
    <property type="evidence" value="ECO:0007669"/>
    <property type="project" value="InterPro"/>
</dbReference>
<dbReference type="GO" id="GO:0035371">
    <property type="term" value="C:microtubule plus-end"/>
    <property type="evidence" value="ECO:0007669"/>
    <property type="project" value="TreeGrafter"/>
</dbReference>
<evidence type="ECO:0000256" key="3">
    <source>
        <dbReference type="SAM" id="MobiDB-lite"/>
    </source>
</evidence>
<keyword evidence="6" id="KW-1185">Reference proteome</keyword>
<feature type="region of interest" description="Disordered" evidence="3">
    <location>
        <begin position="1"/>
        <end position="44"/>
    </location>
</feature>
<dbReference type="OrthoDB" id="10255000at2759"/>
<dbReference type="PANTHER" id="PTHR46930:SF1">
    <property type="entry name" value="CDK5 REGULATORY SUBUNIT-ASSOCIATED PROTEIN 2"/>
    <property type="match status" value="1"/>
</dbReference>
<reference evidence="5 6" key="1">
    <citation type="journal article" date="2019" name="Nat. Ecol. Evol.">
        <title>Megaphylogeny resolves global patterns of mushroom evolution.</title>
        <authorList>
            <person name="Varga T."/>
            <person name="Krizsan K."/>
            <person name="Foldi C."/>
            <person name="Dima B."/>
            <person name="Sanchez-Garcia M."/>
            <person name="Sanchez-Ramirez S."/>
            <person name="Szollosi G.J."/>
            <person name="Szarkandi J.G."/>
            <person name="Papp V."/>
            <person name="Albert L."/>
            <person name="Andreopoulos W."/>
            <person name="Angelini C."/>
            <person name="Antonin V."/>
            <person name="Barry K.W."/>
            <person name="Bougher N.L."/>
            <person name="Buchanan P."/>
            <person name="Buyck B."/>
            <person name="Bense V."/>
            <person name="Catcheside P."/>
            <person name="Chovatia M."/>
            <person name="Cooper J."/>
            <person name="Damon W."/>
            <person name="Desjardin D."/>
            <person name="Finy P."/>
            <person name="Geml J."/>
            <person name="Haridas S."/>
            <person name="Hughes K."/>
            <person name="Justo A."/>
            <person name="Karasinski D."/>
            <person name="Kautmanova I."/>
            <person name="Kiss B."/>
            <person name="Kocsube S."/>
            <person name="Kotiranta H."/>
            <person name="LaButti K.M."/>
            <person name="Lechner B.E."/>
            <person name="Liimatainen K."/>
            <person name="Lipzen A."/>
            <person name="Lukacs Z."/>
            <person name="Mihaltcheva S."/>
            <person name="Morgado L.N."/>
            <person name="Niskanen T."/>
            <person name="Noordeloos M.E."/>
            <person name="Ohm R.A."/>
            <person name="Ortiz-Santana B."/>
            <person name="Ovrebo C."/>
            <person name="Racz N."/>
            <person name="Riley R."/>
            <person name="Savchenko A."/>
            <person name="Shiryaev A."/>
            <person name="Soop K."/>
            <person name="Spirin V."/>
            <person name="Szebenyi C."/>
            <person name="Tomsovsky M."/>
            <person name="Tulloss R.E."/>
            <person name="Uehling J."/>
            <person name="Grigoriev I.V."/>
            <person name="Vagvolgyi C."/>
            <person name="Papp T."/>
            <person name="Martin F.M."/>
            <person name="Miettinen O."/>
            <person name="Hibbett D.S."/>
            <person name="Nagy L.G."/>
        </authorList>
    </citation>
    <scope>NUCLEOTIDE SEQUENCE [LARGE SCALE GENOMIC DNA]</scope>
    <source>
        <strain evidence="5 6">CBS 309.79</strain>
    </source>
</reference>
<dbReference type="STRING" id="1884261.A0A5C3QGJ0"/>
<dbReference type="GO" id="GO:0090266">
    <property type="term" value="P:regulation of mitotic cell cycle spindle assembly checkpoint"/>
    <property type="evidence" value="ECO:0007669"/>
    <property type="project" value="TreeGrafter"/>
</dbReference>
<evidence type="ECO:0000256" key="1">
    <source>
        <dbReference type="ARBA" id="ARBA00004496"/>
    </source>
</evidence>